<accession>A0A076G7S2</accession>
<organism evidence="2 3">
    <name type="scientific">Bacillus phage Bobb</name>
    <dbReference type="NCBI Taxonomy" id="1527469"/>
    <lineage>
        <taxon>Viruses</taxon>
        <taxon>Duplodnaviria</taxon>
        <taxon>Heunggongvirae</taxon>
        <taxon>Uroviricota</taxon>
        <taxon>Caudoviricetes</taxon>
        <taxon>Herelleviridae</taxon>
        <taxon>Bastillevirinae</taxon>
        <taxon>Agatevirus</taxon>
        <taxon>Agatevirus bobb</taxon>
    </lineage>
</organism>
<dbReference type="KEGG" id="vg:20283395"/>
<name>A0A076G7S2_9CAUD</name>
<dbReference type="Proteomes" id="UP000028664">
    <property type="component" value="Segment"/>
</dbReference>
<dbReference type="InterPro" id="IPR055843">
    <property type="entry name" value="DUF7420"/>
</dbReference>
<feature type="transmembrane region" description="Helical" evidence="1">
    <location>
        <begin position="42"/>
        <end position="64"/>
    </location>
</feature>
<evidence type="ECO:0000313" key="3">
    <source>
        <dbReference type="Proteomes" id="UP000028664"/>
    </source>
</evidence>
<keyword evidence="1" id="KW-0472">Membrane</keyword>
<dbReference type="RefSeq" id="YP_009056377.1">
    <property type="nucleotide sequence ID" value="NC_024792.1"/>
</dbReference>
<feature type="transmembrane region" description="Helical" evidence="1">
    <location>
        <begin position="6"/>
        <end position="30"/>
    </location>
</feature>
<keyword evidence="1" id="KW-0812">Transmembrane</keyword>
<dbReference type="GeneID" id="20283395"/>
<dbReference type="EMBL" id="KM051843">
    <property type="protein sequence ID" value="AII28009.1"/>
    <property type="molecule type" value="Genomic_DNA"/>
</dbReference>
<feature type="transmembrane region" description="Helical" evidence="1">
    <location>
        <begin position="84"/>
        <end position="106"/>
    </location>
</feature>
<evidence type="ECO:0000313" key="2">
    <source>
        <dbReference type="EMBL" id="AII28009.1"/>
    </source>
</evidence>
<dbReference type="OrthoDB" id="28199at10239"/>
<keyword evidence="3" id="KW-1185">Reference proteome</keyword>
<sequence>MDGLLILQSALYAFLGFSLISQLLAGLAAIRQKKAAGQKPLVAPFLVSLLFTAVVGFLVAYGLVQLPFEVLGLPLNPLTVVIVNLLYGALLQPLAYLVTWAVYAAGTIPARKKLQKELEEKFKDELNGKSS</sequence>
<proteinExistence type="predicted"/>
<dbReference type="Pfam" id="PF24195">
    <property type="entry name" value="DUF7420"/>
    <property type="match status" value="1"/>
</dbReference>
<protein>
    <submittedName>
        <fullName evidence="2">Uncharacterized protein</fullName>
    </submittedName>
</protein>
<keyword evidence="1" id="KW-1133">Transmembrane helix</keyword>
<evidence type="ECO:0000256" key="1">
    <source>
        <dbReference type="SAM" id="Phobius"/>
    </source>
</evidence>
<reference evidence="2 3" key="1">
    <citation type="submission" date="2014-06" db="EMBL/GenBank/DDBJ databases">
        <title>Bioinformatic genomic analysis of Bacillus phage Bobb.</title>
        <authorList>
            <person name="Lewis H.M.N."/>
            <person name="Temple L."/>
            <person name="Barth R.N."/>
            <person name="Bowles K.M."/>
            <person name="Churchin D.I."/>
            <person name="Scott-Croshaw C."/>
            <person name="Glasgow G.H."/>
            <person name="Gloe M.W."/>
            <person name="McGough T.M."/>
            <person name="Nutbrown S.A."/>
            <person name="Romulus S.R."/>
            <person name="Sanders K.A.M."/>
            <person name="Diachok C.R."/>
            <person name="Serigano J.P."/>
            <person name="Shin D."/>
            <person name="Suresh M.H."/>
            <person name="Conner A.R.N."/>
            <person name="Korba R.M."/>
            <person name="Livermore R.J."/>
            <person name="Rohlf M.B."/>
            <person name="Utterback S.D."/>
            <person name="Wilson V.E."/>
        </authorList>
    </citation>
    <scope>NUCLEOTIDE SEQUENCE [LARGE SCALE GENOMIC DNA]</scope>
</reference>